<comment type="caution">
    <text evidence="1">The sequence shown here is derived from an EMBL/GenBank/DDBJ whole genome shotgun (WGS) entry which is preliminary data.</text>
</comment>
<evidence type="ECO:0000313" key="2">
    <source>
        <dbReference type="Proteomes" id="UP001180845"/>
    </source>
</evidence>
<protein>
    <recommendedName>
        <fullName evidence="3">T4 beta protein</fullName>
    </recommendedName>
</protein>
<organism evidence="1 2">
    <name type="scientific">Haloactinomyces albus</name>
    <dbReference type="NCBI Taxonomy" id="1352928"/>
    <lineage>
        <taxon>Bacteria</taxon>
        <taxon>Bacillati</taxon>
        <taxon>Actinomycetota</taxon>
        <taxon>Actinomycetes</taxon>
        <taxon>Actinopolysporales</taxon>
        <taxon>Actinopolysporaceae</taxon>
        <taxon>Haloactinomyces</taxon>
    </lineage>
</organism>
<sequence>MGEHAAGRDFETLVAVKAKPGELEALLHMSSDEVRRVQPVVELLSGVAGNSRMLSRLAEIAMMLGTCGRRLMLDVSQLHPSSSLWRQPHGPFGYMARVLEEHLGLHASEVPAFVPVVCLNGTERHMARVALVLEELGRGVALRVPHASTSAPDLPGRLERCLRRLRVDPADVDLLLDVGFLARPPLEPDTKSVAATLTRLPWQRFRSVTLLSGSVPESRGAFDRDRSRPEHALWHQLLTRAPALRYGDYGVVHPRARDGPGARGWTPRHPYLHYTRCQRSHYFTRRLPPEGVAAEENRELKRRYFGELAQRVTELYPDASRSWGDRVLDDYARHGGTADASRWVAIGTSHHIAHLAAGGDLVREESPVEE</sequence>
<gene>
    <name evidence="1" type="ORF">JOF55_000787</name>
</gene>
<reference evidence="1" key="1">
    <citation type="submission" date="2023-07" db="EMBL/GenBank/DDBJ databases">
        <title>Sequencing the genomes of 1000 actinobacteria strains.</title>
        <authorList>
            <person name="Klenk H.-P."/>
        </authorList>
    </citation>
    <scope>NUCLEOTIDE SEQUENCE</scope>
    <source>
        <strain evidence="1">DSM 45977</strain>
    </source>
</reference>
<dbReference type="EMBL" id="JAVDXW010000001">
    <property type="protein sequence ID" value="MDR7300606.1"/>
    <property type="molecule type" value="Genomic_DNA"/>
</dbReference>
<dbReference type="InterPro" id="IPR025683">
    <property type="entry name" value="Protein_beta"/>
</dbReference>
<dbReference type="Pfam" id="PF14350">
    <property type="entry name" value="Beta_protein"/>
    <property type="match status" value="1"/>
</dbReference>
<name>A0AAE3Z948_9ACTN</name>
<evidence type="ECO:0008006" key="3">
    <source>
        <dbReference type="Google" id="ProtNLM"/>
    </source>
</evidence>
<accession>A0AAE3Z948</accession>
<proteinExistence type="predicted"/>
<evidence type="ECO:0000313" key="1">
    <source>
        <dbReference type="EMBL" id="MDR7300606.1"/>
    </source>
</evidence>
<keyword evidence="2" id="KW-1185">Reference proteome</keyword>
<dbReference type="AlphaFoldDB" id="A0AAE3Z948"/>
<dbReference type="Proteomes" id="UP001180845">
    <property type="component" value="Unassembled WGS sequence"/>
</dbReference>
<dbReference type="RefSeq" id="WP_310269654.1">
    <property type="nucleotide sequence ID" value="NZ_JAVDXW010000001.1"/>
</dbReference>